<dbReference type="SMART" id="SM00609">
    <property type="entry name" value="VIT"/>
    <property type="match status" value="1"/>
</dbReference>
<dbReference type="Gene3D" id="1.10.510.10">
    <property type="entry name" value="Transferase(Phosphotransferase) domain 1"/>
    <property type="match status" value="1"/>
</dbReference>
<evidence type="ECO:0000256" key="7">
    <source>
        <dbReference type="ARBA" id="ARBA00047899"/>
    </source>
</evidence>
<keyword evidence="2" id="KW-0723">Serine/threonine-protein kinase</keyword>
<dbReference type="NCBIfam" id="NF045510">
    <property type="entry name" value="4Cys_prefix_kin"/>
    <property type="match status" value="1"/>
</dbReference>
<dbReference type="InterPro" id="IPR011009">
    <property type="entry name" value="Kinase-like_dom_sf"/>
</dbReference>
<accession>A0A6B3NGP8</accession>
<dbReference type="InterPro" id="IPR000719">
    <property type="entry name" value="Prot_kinase_dom"/>
</dbReference>
<evidence type="ECO:0000313" key="13">
    <source>
        <dbReference type="EMBL" id="NER29204.1"/>
    </source>
</evidence>
<dbReference type="PANTHER" id="PTHR24363:SF0">
    <property type="entry name" value="SERINE_THREONINE KINASE LIKE DOMAIN CONTAINING 1"/>
    <property type="match status" value="1"/>
</dbReference>
<protein>
    <recommendedName>
        <fullName evidence="1">non-specific serine/threonine protein kinase</fullName>
        <ecNumber evidence="1">2.7.11.1</ecNumber>
    </recommendedName>
</protein>
<dbReference type="EC" id="2.7.11.1" evidence="1"/>
<feature type="non-terminal residue" evidence="13">
    <location>
        <position position="567"/>
    </location>
</feature>
<dbReference type="AlphaFoldDB" id="A0A6B3NGP8"/>
<gene>
    <name evidence="13" type="ORF">F6J89_16625</name>
</gene>
<comment type="catalytic activity">
    <reaction evidence="8">
        <text>L-seryl-[protein] + ATP = O-phospho-L-seryl-[protein] + ADP + H(+)</text>
        <dbReference type="Rhea" id="RHEA:17989"/>
        <dbReference type="Rhea" id="RHEA-COMP:9863"/>
        <dbReference type="Rhea" id="RHEA-COMP:11604"/>
        <dbReference type="ChEBI" id="CHEBI:15378"/>
        <dbReference type="ChEBI" id="CHEBI:29999"/>
        <dbReference type="ChEBI" id="CHEBI:30616"/>
        <dbReference type="ChEBI" id="CHEBI:83421"/>
        <dbReference type="ChEBI" id="CHEBI:456216"/>
        <dbReference type="EC" id="2.7.11.1"/>
    </reaction>
</comment>
<dbReference type="InterPro" id="IPR017441">
    <property type="entry name" value="Protein_kinase_ATP_BS"/>
</dbReference>
<keyword evidence="6 9" id="KW-0067">ATP-binding</keyword>
<feature type="domain" description="VIT" evidence="12">
    <location>
        <begin position="371"/>
        <end position="499"/>
    </location>
</feature>
<dbReference type="PROSITE" id="PS50011">
    <property type="entry name" value="PROTEIN_KINASE_DOM"/>
    <property type="match status" value="1"/>
</dbReference>
<dbReference type="EMBL" id="JAAHFQ010000325">
    <property type="protein sequence ID" value="NER29204.1"/>
    <property type="molecule type" value="Genomic_DNA"/>
</dbReference>
<dbReference type="PROSITE" id="PS51468">
    <property type="entry name" value="VIT"/>
    <property type="match status" value="1"/>
</dbReference>
<keyword evidence="3" id="KW-0808">Transferase</keyword>
<name>A0A6B3NGP8_9CYAN</name>
<dbReference type="CDD" id="cd14014">
    <property type="entry name" value="STKc_PknB_like"/>
    <property type="match status" value="1"/>
</dbReference>
<dbReference type="GO" id="GO:0004674">
    <property type="term" value="F:protein serine/threonine kinase activity"/>
    <property type="evidence" value="ECO:0007669"/>
    <property type="project" value="UniProtKB-KW"/>
</dbReference>
<evidence type="ECO:0000256" key="8">
    <source>
        <dbReference type="ARBA" id="ARBA00048679"/>
    </source>
</evidence>
<evidence type="ECO:0000256" key="5">
    <source>
        <dbReference type="ARBA" id="ARBA00022777"/>
    </source>
</evidence>
<evidence type="ECO:0000256" key="10">
    <source>
        <dbReference type="SAM" id="MobiDB-lite"/>
    </source>
</evidence>
<evidence type="ECO:0000256" key="3">
    <source>
        <dbReference type="ARBA" id="ARBA00022679"/>
    </source>
</evidence>
<evidence type="ECO:0000256" key="4">
    <source>
        <dbReference type="ARBA" id="ARBA00022741"/>
    </source>
</evidence>
<feature type="domain" description="Protein kinase" evidence="11">
    <location>
        <begin position="49"/>
        <end position="311"/>
    </location>
</feature>
<dbReference type="Pfam" id="PF00069">
    <property type="entry name" value="Pkinase"/>
    <property type="match status" value="1"/>
</dbReference>
<reference evidence="13" key="1">
    <citation type="submission" date="2019-11" db="EMBL/GenBank/DDBJ databases">
        <title>Genomic insights into an expanded diversity of filamentous marine cyanobacteria reveals the extraordinary biosynthetic potential of Moorea and Okeania.</title>
        <authorList>
            <person name="Ferreira Leao T."/>
            <person name="Wang M."/>
            <person name="Moss N."/>
            <person name="Da Silva R."/>
            <person name="Sanders J."/>
            <person name="Nurk S."/>
            <person name="Gurevich A."/>
            <person name="Humphrey G."/>
            <person name="Reher R."/>
            <person name="Zhu Q."/>
            <person name="Belda-Ferre P."/>
            <person name="Glukhov E."/>
            <person name="Rex R."/>
            <person name="Dorrestein P.C."/>
            <person name="Knight R."/>
            <person name="Pevzner P."/>
            <person name="Gerwick W.H."/>
            <person name="Gerwick L."/>
        </authorList>
    </citation>
    <scope>NUCLEOTIDE SEQUENCE</scope>
    <source>
        <strain evidence="13">SIO1C4</strain>
    </source>
</reference>
<evidence type="ECO:0000256" key="9">
    <source>
        <dbReference type="PROSITE-ProRule" id="PRU10141"/>
    </source>
</evidence>
<dbReference type="Pfam" id="PF08487">
    <property type="entry name" value="VIT"/>
    <property type="match status" value="1"/>
</dbReference>
<feature type="binding site" evidence="9">
    <location>
        <position position="80"/>
    </location>
    <ligand>
        <name>ATP</name>
        <dbReference type="ChEBI" id="CHEBI:30616"/>
    </ligand>
</feature>
<dbReference type="SUPFAM" id="SSF56112">
    <property type="entry name" value="Protein kinase-like (PK-like)"/>
    <property type="match status" value="1"/>
</dbReference>
<dbReference type="InterPro" id="IPR013694">
    <property type="entry name" value="VIT"/>
</dbReference>
<feature type="compositionally biased region" description="Low complexity" evidence="10">
    <location>
        <begin position="351"/>
        <end position="364"/>
    </location>
</feature>
<dbReference type="PANTHER" id="PTHR24363">
    <property type="entry name" value="SERINE/THREONINE PROTEIN KINASE"/>
    <property type="match status" value="1"/>
</dbReference>
<proteinExistence type="predicted"/>
<evidence type="ECO:0000256" key="1">
    <source>
        <dbReference type="ARBA" id="ARBA00012513"/>
    </source>
</evidence>
<evidence type="ECO:0000259" key="12">
    <source>
        <dbReference type="PROSITE" id="PS51468"/>
    </source>
</evidence>
<comment type="catalytic activity">
    <reaction evidence="7">
        <text>L-threonyl-[protein] + ATP = O-phospho-L-threonyl-[protein] + ADP + H(+)</text>
        <dbReference type="Rhea" id="RHEA:46608"/>
        <dbReference type="Rhea" id="RHEA-COMP:11060"/>
        <dbReference type="Rhea" id="RHEA-COMP:11605"/>
        <dbReference type="ChEBI" id="CHEBI:15378"/>
        <dbReference type="ChEBI" id="CHEBI:30013"/>
        <dbReference type="ChEBI" id="CHEBI:30616"/>
        <dbReference type="ChEBI" id="CHEBI:61977"/>
        <dbReference type="ChEBI" id="CHEBI:456216"/>
        <dbReference type="EC" id="2.7.11.1"/>
    </reaction>
</comment>
<dbReference type="PROSITE" id="PS00107">
    <property type="entry name" value="PROTEIN_KINASE_ATP"/>
    <property type="match status" value="1"/>
</dbReference>
<comment type="caution">
    <text evidence="13">The sequence shown here is derived from an EMBL/GenBank/DDBJ whole genome shotgun (WGS) entry which is preliminary data.</text>
</comment>
<organism evidence="13">
    <name type="scientific">Symploca sp. SIO1C4</name>
    <dbReference type="NCBI Taxonomy" id="2607765"/>
    <lineage>
        <taxon>Bacteria</taxon>
        <taxon>Bacillati</taxon>
        <taxon>Cyanobacteriota</taxon>
        <taxon>Cyanophyceae</taxon>
        <taxon>Coleofasciculales</taxon>
        <taxon>Coleofasciculaceae</taxon>
        <taxon>Symploca</taxon>
    </lineage>
</organism>
<evidence type="ECO:0000259" key="11">
    <source>
        <dbReference type="PROSITE" id="PS50011"/>
    </source>
</evidence>
<evidence type="ECO:0000256" key="6">
    <source>
        <dbReference type="ARBA" id="ARBA00022840"/>
    </source>
</evidence>
<dbReference type="SMART" id="SM00220">
    <property type="entry name" value="S_TKc"/>
    <property type="match status" value="1"/>
</dbReference>
<dbReference type="GO" id="GO:0005524">
    <property type="term" value="F:ATP binding"/>
    <property type="evidence" value="ECO:0007669"/>
    <property type="project" value="UniProtKB-UniRule"/>
</dbReference>
<keyword evidence="4 9" id="KW-0547">Nucleotide-binding</keyword>
<sequence>MTKPAPQGSTADNLNLSYCYNPDCQHPENPPDAIFCQSCGSNLLLQNRYRAIQLIGSGGFGRTFRAIDESKPSQPYCAIKQFFPQQQGSKNREKASELFRQEAERLSTLGYHPRIPQLLNYFEQEQHQYLVQEFIQGQNLAQELANDGPLTESEIRKLLEDLLPLLQFVHTYQVIHRDIKPENIIRRQFDGSLVLVDFGAAKFASETMLGKTGTVIGSAAYTSPEQIRGKAVYASDIYSLGVTCIHLLTEIPPFDLFDSSEDTWIWRHYLEKKTISNSLGKILDKMLRSATNRRYQSANEVLLDLDAKPTISTQKKWAAATILLALGLLGVRYFGNPSPQKISTGNPTVITQPSTKQSPSSKQPLRQTPPGGLYGYADNGELQNFPLQHTAVSAKISGNISRVEVRQTFANPSNNPIEAVYEFPLPDEAAVDDMEIRIGDRIIRGMIKKREQAQKIYEQAKKEGKTAGLLEQEKANIFTQSLANIQPGEKVDVIIRYTNSLKFEGGDYEFAFPMVVGPRYTSGNAFKPSFGEQLLGGVAYASKHNLTTLPATRSGHDIDVSVEIDAG</sequence>
<evidence type="ECO:0000256" key="2">
    <source>
        <dbReference type="ARBA" id="ARBA00022527"/>
    </source>
</evidence>
<keyword evidence="5 13" id="KW-0418">Kinase</keyword>
<feature type="region of interest" description="Disordered" evidence="10">
    <location>
        <begin position="342"/>
        <end position="375"/>
    </location>
</feature>